<evidence type="ECO:0000313" key="1">
    <source>
        <dbReference type="EMBL" id="MDI6451454.1"/>
    </source>
</evidence>
<reference evidence="1" key="1">
    <citation type="submission" date="2023-05" db="EMBL/GenBank/DDBJ databases">
        <title>Anaerotaeda fermentans gen. nov., sp. nov., a novel anaerobic planctomycete of the new family within the order Sedimentisphaerales isolated from Taman Peninsula, Russia.</title>
        <authorList>
            <person name="Khomyakova M.A."/>
            <person name="Merkel A.Y."/>
            <person name="Slobodkin A.I."/>
        </authorList>
    </citation>
    <scope>NUCLEOTIDE SEQUENCE</scope>
    <source>
        <strain evidence="1">M17dextr</strain>
    </source>
</reference>
<dbReference type="InterPro" id="IPR021341">
    <property type="entry name" value="DUF2958"/>
</dbReference>
<gene>
    <name evidence="1" type="ORF">QJ522_20495</name>
</gene>
<proteinExistence type="predicted"/>
<accession>A0AAW6U4L5</accession>
<dbReference type="Proteomes" id="UP001431776">
    <property type="component" value="Unassembled WGS sequence"/>
</dbReference>
<name>A0AAW6U4L5_9BACT</name>
<keyword evidence="2" id="KW-1185">Reference proteome</keyword>
<dbReference type="RefSeq" id="WP_349246861.1">
    <property type="nucleotide sequence ID" value="NZ_JASCXX010000036.1"/>
</dbReference>
<comment type="caution">
    <text evidence="1">The sequence shown here is derived from an EMBL/GenBank/DDBJ whole genome shotgun (WGS) entry which is preliminary data.</text>
</comment>
<dbReference type="Pfam" id="PF11171">
    <property type="entry name" value="DUF2958"/>
    <property type="match status" value="1"/>
</dbReference>
<protein>
    <submittedName>
        <fullName evidence="1">DUF2958 domain-containing protein</fullName>
    </submittedName>
</protein>
<dbReference type="AlphaFoldDB" id="A0AAW6U4L5"/>
<organism evidence="1 2">
    <name type="scientific">Anaerobaca lacustris</name>
    <dbReference type="NCBI Taxonomy" id="3044600"/>
    <lineage>
        <taxon>Bacteria</taxon>
        <taxon>Pseudomonadati</taxon>
        <taxon>Planctomycetota</taxon>
        <taxon>Phycisphaerae</taxon>
        <taxon>Sedimentisphaerales</taxon>
        <taxon>Anaerobacaceae</taxon>
        <taxon>Anaerobaca</taxon>
    </lineage>
</organism>
<dbReference type="EMBL" id="JASCXX010000036">
    <property type="protein sequence ID" value="MDI6451454.1"/>
    <property type="molecule type" value="Genomic_DNA"/>
</dbReference>
<sequence length="303" mass="33855">MAWRPTQYLVEGELDNTHLGKVTGWMRFAGMNDKVTLDLEGDFHRDIRGAKIRFTGDASETDPPADAKEYMAGFALHHTGKVGDMTAGLPPADYVAGYCYLEWYGEENGRVVIELEPTQVEVIGTPIPARESYPVSRDTQKRNMAEFLGEIAAETNLPAERVVCIGGDTTVTADRRTANDRVRGMKLLPQEIRKILPPLYAQDGKGAKAIAYLKYFTPSSSWTWYITEGSPIKDESGKEVDFHFFGLVDGQDKELGYVALSELESVRGPMGLPIERDLWWKPKTLEEIAPEMFPSEERTEGQG</sequence>
<evidence type="ECO:0000313" key="2">
    <source>
        <dbReference type="Proteomes" id="UP001431776"/>
    </source>
</evidence>